<feature type="transmembrane region" description="Helical" evidence="7">
    <location>
        <begin position="187"/>
        <end position="205"/>
    </location>
</feature>
<dbReference type="EMBL" id="SOFI01000003">
    <property type="protein sequence ID" value="TFB80691.1"/>
    <property type="molecule type" value="Genomic_DNA"/>
</dbReference>
<reference evidence="8 9" key="1">
    <citation type="submission" date="2019-03" db="EMBL/GenBank/DDBJ databases">
        <title>Genomics of glacier-inhabiting Cryobacterium strains.</title>
        <authorList>
            <person name="Liu Q."/>
            <person name="Xin Y.-H."/>
        </authorList>
    </citation>
    <scope>NUCLEOTIDE SEQUENCE [LARGE SCALE GENOMIC DNA]</scope>
    <source>
        <strain evidence="8 9">CGMCC 1.10440</strain>
    </source>
</reference>
<evidence type="ECO:0000256" key="1">
    <source>
        <dbReference type="ARBA" id="ARBA00004141"/>
    </source>
</evidence>
<accession>A0A4R8VBK3</accession>
<keyword evidence="4 7" id="KW-1133">Transmembrane helix</keyword>
<evidence type="ECO:0000256" key="4">
    <source>
        <dbReference type="ARBA" id="ARBA00022989"/>
    </source>
</evidence>
<dbReference type="GO" id="GO:0009977">
    <property type="term" value="F:proton motive force dependent protein transmembrane transporter activity"/>
    <property type="evidence" value="ECO:0007669"/>
    <property type="project" value="TreeGrafter"/>
</dbReference>
<evidence type="ECO:0000313" key="9">
    <source>
        <dbReference type="Proteomes" id="UP000298488"/>
    </source>
</evidence>
<dbReference type="InterPro" id="IPR002033">
    <property type="entry name" value="TatC"/>
</dbReference>
<dbReference type="NCBIfam" id="TIGR00945">
    <property type="entry name" value="tatC"/>
    <property type="match status" value="1"/>
</dbReference>
<keyword evidence="7" id="KW-1003">Cell membrane</keyword>
<dbReference type="HAMAP" id="MF_00902">
    <property type="entry name" value="TatC"/>
    <property type="match status" value="1"/>
</dbReference>
<organism evidence="8 9">
    <name type="scientific">Terrimesophilobacter mesophilus</name>
    <dbReference type="NCBI Taxonomy" id="433647"/>
    <lineage>
        <taxon>Bacteria</taxon>
        <taxon>Bacillati</taxon>
        <taxon>Actinomycetota</taxon>
        <taxon>Actinomycetes</taxon>
        <taxon>Micrococcales</taxon>
        <taxon>Microbacteriaceae</taxon>
        <taxon>Terrimesophilobacter</taxon>
    </lineage>
</organism>
<keyword evidence="5 7" id="KW-0811">Translocation</keyword>
<comment type="caution">
    <text evidence="8">The sequence shown here is derived from an EMBL/GenBank/DDBJ whole genome shotgun (WGS) entry which is preliminary data.</text>
</comment>
<comment type="subunit">
    <text evidence="7">The Tat system comprises two distinct complexes: a TatABC complex, containing multiple copies of TatA, TatB and TatC subunits, and a separate TatA complex, containing only TatA subunits. Substrates initially bind to the TatABC complex, which probably triggers association of the separate TatA complex to form the active translocon.</text>
</comment>
<dbReference type="GO" id="GO:0033281">
    <property type="term" value="C:TAT protein transport complex"/>
    <property type="evidence" value="ECO:0007669"/>
    <property type="project" value="UniProtKB-UniRule"/>
</dbReference>
<dbReference type="RefSeq" id="WP_104096552.1">
    <property type="nucleotide sequence ID" value="NZ_JACHBP010000001.1"/>
</dbReference>
<keyword evidence="3 7" id="KW-0653">Protein transport</keyword>
<dbReference type="PANTHER" id="PTHR30371:SF0">
    <property type="entry name" value="SEC-INDEPENDENT PROTEIN TRANSLOCASE PROTEIN TATC, CHLOROPLASTIC-RELATED"/>
    <property type="match status" value="1"/>
</dbReference>
<keyword evidence="9" id="KW-1185">Reference proteome</keyword>
<keyword evidence="6 7" id="KW-0472">Membrane</keyword>
<evidence type="ECO:0000256" key="2">
    <source>
        <dbReference type="ARBA" id="ARBA00022692"/>
    </source>
</evidence>
<dbReference type="OrthoDB" id="9777044at2"/>
<dbReference type="AlphaFoldDB" id="A0A4R8VBK3"/>
<feature type="transmembrane region" description="Helical" evidence="7">
    <location>
        <begin position="151"/>
        <end position="175"/>
    </location>
</feature>
<evidence type="ECO:0000256" key="3">
    <source>
        <dbReference type="ARBA" id="ARBA00022927"/>
    </source>
</evidence>
<keyword evidence="7" id="KW-0813">Transport</keyword>
<proteinExistence type="inferred from homology"/>
<evidence type="ECO:0000256" key="7">
    <source>
        <dbReference type="HAMAP-Rule" id="MF_00902"/>
    </source>
</evidence>
<dbReference type="GO" id="GO:0065002">
    <property type="term" value="P:intracellular protein transmembrane transport"/>
    <property type="evidence" value="ECO:0007669"/>
    <property type="project" value="TreeGrafter"/>
</dbReference>
<comment type="function">
    <text evidence="7">Part of the twin-arginine translocation (Tat) system that transports large folded proteins containing a characteristic twin-arginine motif in their signal peptide across membranes. Together with TatB, TatC is part of a receptor directly interacting with Tat signal peptides.</text>
</comment>
<feature type="transmembrane region" description="Helical" evidence="7">
    <location>
        <begin position="211"/>
        <end position="231"/>
    </location>
</feature>
<feature type="transmembrane region" description="Helical" evidence="7">
    <location>
        <begin position="103"/>
        <end position="131"/>
    </location>
</feature>
<feature type="transmembrane region" description="Helical" evidence="7">
    <location>
        <begin position="14"/>
        <end position="32"/>
    </location>
</feature>
<evidence type="ECO:0000256" key="5">
    <source>
        <dbReference type="ARBA" id="ARBA00023010"/>
    </source>
</evidence>
<comment type="similarity">
    <text evidence="7">Belongs to the TatC family.</text>
</comment>
<protein>
    <recommendedName>
        <fullName evidence="7">Sec-independent protein translocase protein TatC</fullName>
    </recommendedName>
</protein>
<dbReference type="Proteomes" id="UP000298488">
    <property type="component" value="Unassembled WGS sequence"/>
</dbReference>
<comment type="subcellular location">
    <subcellularLocation>
        <location evidence="7">Cell membrane</location>
        <topology evidence="7">Multi-pass membrane protein</topology>
    </subcellularLocation>
    <subcellularLocation>
        <location evidence="1">Membrane</location>
        <topology evidence="1">Multi-pass membrane protein</topology>
    </subcellularLocation>
</comment>
<evidence type="ECO:0000313" key="8">
    <source>
        <dbReference type="EMBL" id="TFB80691.1"/>
    </source>
</evidence>
<dbReference type="PRINTS" id="PR01840">
    <property type="entry name" value="TATCFAMILY"/>
</dbReference>
<dbReference type="GO" id="GO:0043953">
    <property type="term" value="P:protein transport by the Tat complex"/>
    <property type="evidence" value="ECO:0007669"/>
    <property type="project" value="UniProtKB-UniRule"/>
</dbReference>
<feature type="transmembrane region" description="Helical" evidence="7">
    <location>
        <begin position="69"/>
        <end position="91"/>
    </location>
</feature>
<sequence>MSLGQHLIELRKRLFRSAIGVVLGAVVGWIVYPWVWDGLRAPIEIIAESRNAVLNYQGITTAFDVHMQIAIYVGILVSSPIWLYQLFAFLVPGLTGREKRYTFGFVFTAIPLFLAGCAAGWFVVPHIVILLNSFVPPEDASFIEAKDYLGFVLKLILAVGVAFVLPVFLVLLNFVGVLSGRTILKGWRIAILTITLFTAIATPAADPFSMFLLAIPMVFLYFVAVGVAYWHDAVAAKRAKRLDSDLGTPSIA</sequence>
<keyword evidence="2 7" id="KW-0812">Transmembrane</keyword>
<dbReference type="Pfam" id="PF00902">
    <property type="entry name" value="TatC"/>
    <property type="match status" value="1"/>
</dbReference>
<dbReference type="PANTHER" id="PTHR30371">
    <property type="entry name" value="SEC-INDEPENDENT PROTEIN TRANSLOCASE PROTEIN TATC"/>
    <property type="match status" value="1"/>
</dbReference>
<name>A0A4R8VBK3_9MICO</name>
<gene>
    <name evidence="7 8" type="primary">tatC</name>
    <name evidence="8" type="ORF">E3N84_01690</name>
</gene>
<evidence type="ECO:0000256" key="6">
    <source>
        <dbReference type="ARBA" id="ARBA00023136"/>
    </source>
</evidence>